<dbReference type="GO" id="GO:0051301">
    <property type="term" value="P:cell division"/>
    <property type="evidence" value="ECO:0007669"/>
    <property type="project" value="UniProtKB-KW"/>
</dbReference>
<evidence type="ECO:0000259" key="12">
    <source>
        <dbReference type="Pfam" id="PF04101"/>
    </source>
</evidence>
<gene>
    <name evidence="10" type="primary">murG</name>
    <name evidence="13" type="ORF">HELGO_WM455</name>
</gene>
<evidence type="ECO:0000259" key="11">
    <source>
        <dbReference type="Pfam" id="PF03033"/>
    </source>
</evidence>
<protein>
    <recommendedName>
        <fullName evidence="10">UDP-N-acetylglucosamine--N-acetylmuramyl-(pentapeptide) pyrophosphoryl-undecaprenol N-acetylglucosamine transferase</fullName>
        <ecNumber evidence="10">2.4.1.227</ecNumber>
    </recommendedName>
    <alternativeName>
        <fullName evidence="10">Undecaprenyl-PP-MurNAc-pentapeptide-UDPGlcNAc GlcNAc transferase</fullName>
    </alternativeName>
</protein>
<keyword evidence="3 10" id="KW-0328">Glycosyltransferase</keyword>
<keyword evidence="5 10" id="KW-0133">Cell shape</keyword>
<dbReference type="Pfam" id="PF04101">
    <property type="entry name" value="Glyco_tran_28_C"/>
    <property type="match status" value="1"/>
</dbReference>
<dbReference type="AlphaFoldDB" id="A0A6S6THG1"/>
<feature type="domain" description="Glycosyltransferase family 28 N-terminal" evidence="11">
    <location>
        <begin position="3"/>
        <end position="148"/>
    </location>
</feature>
<dbReference type="GO" id="GO:0071555">
    <property type="term" value="P:cell wall organization"/>
    <property type="evidence" value="ECO:0007669"/>
    <property type="project" value="UniProtKB-KW"/>
</dbReference>
<keyword evidence="6 10" id="KW-0573">Peptidoglycan synthesis</keyword>
<dbReference type="Pfam" id="PF03033">
    <property type="entry name" value="Glyco_transf_28"/>
    <property type="match status" value="1"/>
</dbReference>
<comment type="pathway">
    <text evidence="10">Cell wall biogenesis; peptidoglycan biosynthesis.</text>
</comment>
<organism evidence="13">
    <name type="scientific">uncultured Sulfurovum sp</name>
    <dbReference type="NCBI Taxonomy" id="269237"/>
    <lineage>
        <taxon>Bacteria</taxon>
        <taxon>Pseudomonadati</taxon>
        <taxon>Campylobacterota</taxon>
        <taxon>Epsilonproteobacteria</taxon>
        <taxon>Campylobacterales</taxon>
        <taxon>Sulfurovaceae</taxon>
        <taxon>Sulfurovum</taxon>
        <taxon>environmental samples</taxon>
    </lineage>
</organism>
<dbReference type="PANTHER" id="PTHR21015">
    <property type="entry name" value="UDP-N-ACETYLGLUCOSAMINE--N-ACETYLMURAMYL-(PENTAPEPTIDE) PYROPHOSPHORYL-UNDECAPRENOL N-ACETYLGLUCOSAMINE TRANSFERASE 1"/>
    <property type="match status" value="1"/>
</dbReference>
<evidence type="ECO:0000256" key="10">
    <source>
        <dbReference type="HAMAP-Rule" id="MF_00033"/>
    </source>
</evidence>
<dbReference type="GO" id="GO:0005975">
    <property type="term" value="P:carbohydrate metabolic process"/>
    <property type="evidence" value="ECO:0007669"/>
    <property type="project" value="InterPro"/>
</dbReference>
<comment type="similarity">
    <text evidence="10">Belongs to the glycosyltransferase 28 family. MurG subfamily.</text>
</comment>
<comment type="subcellular location">
    <subcellularLocation>
        <location evidence="10">Cell membrane</location>
        <topology evidence="10">Peripheral membrane protein</topology>
        <orientation evidence="10">Cytoplasmic side</orientation>
    </subcellularLocation>
</comment>
<feature type="binding site" evidence="10">
    <location>
        <position position="187"/>
    </location>
    <ligand>
        <name>UDP-N-acetyl-alpha-D-glucosamine</name>
        <dbReference type="ChEBI" id="CHEBI:57705"/>
    </ligand>
</feature>
<comment type="caution">
    <text evidence="10">Lacks conserved residue(s) required for the propagation of feature annotation.</text>
</comment>
<dbReference type="CDD" id="cd03785">
    <property type="entry name" value="GT28_MurG"/>
    <property type="match status" value="1"/>
</dbReference>
<evidence type="ECO:0000256" key="4">
    <source>
        <dbReference type="ARBA" id="ARBA00022679"/>
    </source>
</evidence>
<dbReference type="UniPathway" id="UPA00219"/>
<evidence type="ECO:0000256" key="7">
    <source>
        <dbReference type="ARBA" id="ARBA00023136"/>
    </source>
</evidence>
<dbReference type="InterPro" id="IPR004276">
    <property type="entry name" value="GlycoTrans_28_N"/>
</dbReference>
<feature type="domain" description="Glycosyl transferase family 28 C-terminal" evidence="12">
    <location>
        <begin position="180"/>
        <end position="320"/>
    </location>
</feature>
<dbReference type="GO" id="GO:0050511">
    <property type="term" value="F:undecaprenyldiphospho-muramoylpentapeptide beta-N-acetylglucosaminyltransferase activity"/>
    <property type="evidence" value="ECO:0007669"/>
    <property type="project" value="UniProtKB-UniRule"/>
</dbReference>
<comment type="function">
    <text evidence="10">Cell wall formation. Catalyzes the transfer of a GlcNAc subunit on undecaprenyl-pyrophosphoryl-MurNAc-pentapeptide (lipid intermediate I) to form undecaprenyl-pyrophosphoryl-MurNAc-(pentapeptide)GlcNAc (lipid intermediate II).</text>
</comment>
<name>A0A6S6THG1_9BACT</name>
<evidence type="ECO:0000256" key="5">
    <source>
        <dbReference type="ARBA" id="ARBA00022960"/>
    </source>
</evidence>
<evidence type="ECO:0000256" key="3">
    <source>
        <dbReference type="ARBA" id="ARBA00022676"/>
    </source>
</evidence>
<keyword evidence="9 10" id="KW-0961">Cell wall biogenesis/degradation</keyword>
<comment type="catalytic activity">
    <reaction evidence="10">
        <text>di-trans,octa-cis-undecaprenyl diphospho-N-acetyl-alpha-D-muramoyl-L-alanyl-D-glutamyl-meso-2,6-diaminopimeloyl-D-alanyl-D-alanine + UDP-N-acetyl-alpha-D-glucosamine = di-trans,octa-cis-undecaprenyl diphospho-[N-acetyl-alpha-D-glucosaminyl-(1-&gt;4)]-N-acetyl-alpha-D-muramoyl-L-alanyl-D-glutamyl-meso-2,6-diaminopimeloyl-D-alanyl-D-alanine + UDP + H(+)</text>
        <dbReference type="Rhea" id="RHEA:31227"/>
        <dbReference type="ChEBI" id="CHEBI:15378"/>
        <dbReference type="ChEBI" id="CHEBI:57705"/>
        <dbReference type="ChEBI" id="CHEBI:58223"/>
        <dbReference type="ChEBI" id="CHEBI:61387"/>
        <dbReference type="ChEBI" id="CHEBI:61388"/>
        <dbReference type="EC" id="2.4.1.227"/>
    </reaction>
</comment>
<dbReference type="GO" id="GO:0005886">
    <property type="term" value="C:plasma membrane"/>
    <property type="evidence" value="ECO:0007669"/>
    <property type="project" value="UniProtKB-SubCell"/>
</dbReference>
<dbReference type="EMBL" id="CACVAS010000107">
    <property type="protein sequence ID" value="CAA6818775.1"/>
    <property type="molecule type" value="Genomic_DNA"/>
</dbReference>
<keyword evidence="4 10" id="KW-0808">Transferase</keyword>
<dbReference type="InterPro" id="IPR006009">
    <property type="entry name" value="GlcNAc_MurG"/>
</dbReference>
<proteinExistence type="inferred from homology"/>
<keyword evidence="7 10" id="KW-0472">Membrane</keyword>
<accession>A0A6S6THG1</accession>
<feature type="binding site" evidence="10">
    <location>
        <position position="132"/>
    </location>
    <ligand>
        <name>UDP-N-acetyl-alpha-D-glucosamine</name>
        <dbReference type="ChEBI" id="CHEBI:57705"/>
    </ligand>
</feature>
<dbReference type="GO" id="GO:0008360">
    <property type="term" value="P:regulation of cell shape"/>
    <property type="evidence" value="ECO:0007669"/>
    <property type="project" value="UniProtKB-KW"/>
</dbReference>
<evidence type="ECO:0000256" key="9">
    <source>
        <dbReference type="ARBA" id="ARBA00023316"/>
    </source>
</evidence>
<evidence type="ECO:0000256" key="8">
    <source>
        <dbReference type="ARBA" id="ARBA00023306"/>
    </source>
</evidence>
<evidence type="ECO:0000313" key="13">
    <source>
        <dbReference type="EMBL" id="CAA6818775.1"/>
    </source>
</evidence>
<keyword evidence="8 10" id="KW-0131">Cell cycle</keyword>
<dbReference type="InterPro" id="IPR007235">
    <property type="entry name" value="Glyco_trans_28_C"/>
</dbReference>
<dbReference type="Gene3D" id="3.40.50.2000">
    <property type="entry name" value="Glycogen Phosphorylase B"/>
    <property type="match status" value="2"/>
</dbReference>
<feature type="binding site" evidence="10">
    <location>
        <begin position="10"/>
        <end position="12"/>
    </location>
    <ligand>
        <name>UDP-N-acetyl-alpha-D-glucosamine</name>
        <dbReference type="ChEBI" id="CHEBI:57705"/>
    </ligand>
</feature>
<evidence type="ECO:0000256" key="1">
    <source>
        <dbReference type="ARBA" id="ARBA00022475"/>
    </source>
</evidence>
<keyword evidence="2 10" id="KW-0132">Cell division</keyword>
<dbReference type="GO" id="GO:0009252">
    <property type="term" value="P:peptidoglycan biosynthetic process"/>
    <property type="evidence" value="ECO:0007669"/>
    <property type="project" value="UniProtKB-UniRule"/>
</dbReference>
<dbReference type="HAMAP" id="MF_00033">
    <property type="entry name" value="MurG"/>
    <property type="match status" value="1"/>
</dbReference>
<dbReference type="SUPFAM" id="SSF53756">
    <property type="entry name" value="UDP-Glycosyltransferase/glycogen phosphorylase"/>
    <property type="match status" value="1"/>
</dbReference>
<evidence type="ECO:0000256" key="2">
    <source>
        <dbReference type="ARBA" id="ARBA00022618"/>
    </source>
</evidence>
<dbReference type="PANTHER" id="PTHR21015:SF22">
    <property type="entry name" value="GLYCOSYLTRANSFERASE"/>
    <property type="match status" value="1"/>
</dbReference>
<dbReference type="EC" id="2.4.1.227" evidence="10"/>
<keyword evidence="1 10" id="KW-1003">Cell membrane</keyword>
<reference evidence="13" key="1">
    <citation type="submission" date="2020-01" db="EMBL/GenBank/DDBJ databases">
        <authorList>
            <person name="Meier V. D."/>
            <person name="Meier V D."/>
        </authorList>
    </citation>
    <scope>NUCLEOTIDE SEQUENCE</scope>
    <source>
        <strain evidence="13">HLG_WM_MAG_01</strain>
    </source>
</reference>
<feature type="binding site" evidence="10">
    <location>
        <position position="285"/>
    </location>
    <ligand>
        <name>UDP-N-acetyl-alpha-D-glucosamine</name>
        <dbReference type="ChEBI" id="CHEBI:57705"/>
    </ligand>
</feature>
<sequence length="347" mass="38614">MSILMTGGGTGGHLAIIKAVKEQLILRHAQESVAEPFEVIYVGSTKGQDKMWFEKDEDFFHKYFFETRGVVNQGTLGKIKSLFMMASATFKAMKLIRKHKVKVVFSVGGFSAAPMAFAAKLSRTPLVIHEQNAALGSLNKLLKPYATHFISSYLDESPIKAYPIKDIFFKNAYVRMEVKTVIFMGGSQGAKAINALALKMAPELKKRGIKIIHQAGEKNVEEVKKSYEDLEIEAEVFGFTTKLAAYMYEADFAIARSGASTLWELSATALPTLFIPYPYAASDHQYHNAQFLVEKKLAWIMREEALEKDKVLALLDEELSVVSKGLMDVVKEDGSKKIAQLLLGIVQ</sequence>
<evidence type="ECO:0000256" key="6">
    <source>
        <dbReference type="ARBA" id="ARBA00022984"/>
    </source>
</evidence>